<feature type="domain" description="Gfo/Idh/MocA-like oxidoreductase N-terminal" evidence="4">
    <location>
        <begin position="3"/>
        <end position="119"/>
    </location>
</feature>
<dbReference type="PANTHER" id="PTHR43708:SF5">
    <property type="entry name" value="CONSERVED EXPRESSED OXIDOREDUCTASE (EUROFUNG)-RELATED"/>
    <property type="match status" value="1"/>
</dbReference>
<dbReference type="AlphaFoldDB" id="A0A934X3M8"/>
<feature type="domain" description="GFO/IDH/MocA-like oxidoreductase" evidence="5">
    <location>
        <begin position="129"/>
        <end position="247"/>
    </location>
</feature>
<dbReference type="Proteomes" id="UP000718281">
    <property type="component" value="Unassembled WGS sequence"/>
</dbReference>
<evidence type="ECO:0000313" key="6">
    <source>
        <dbReference type="EMBL" id="MBK6300446.1"/>
    </source>
</evidence>
<protein>
    <submittedName>
        <fullName evidence="6">Gfo/Idh/MocA family oxidoreductase</fullName>
    </submittedName>
</protein>
<accession>A0A934X3M8</accession>
<dbReference type="EMBL" id="JADIXZ010000004">
    <property type="protein sequence ID" value="MBK6300446.1"/>
    <property type="molecule type" value="Genomic_DNA"/>
</dbReference>
<comment type="caution">
    <text evidence="6">The sequence shown here is derived from an EMBL/GenBank/DDBJ whole genome shotgun (WGS) entry which is preliminary data.</text>
</comment>
<dbReference type="GO" id="GO:0016491">
    <property type="term" value="F:oxidoreductase activity"/>
    <property type="evidence" value="ECO:0007669"/>
    <property type="project" value="UniProtKB-KW"/>
</dbReference>
<keyword evidence="2" id="KW-0560">Oxidoreductase</keyword>
<name>A0A934X3M8_9MICO</name>
<dbReference type="SUPFAM" id="SSF51735">
    <property type="entry name" value="NAD(P)-binding Rossmann-fold domains"/>
    <property type="match status" value="1"/>
</dbReference>
<evidence type="ECO:0000256" key="3">
    <source>
        <dbReference type="ARBA" id="ARBA00023027"/>
    </source>
</evidence>
<dbReference type="GO" id="GO:0000166">
    <property type="term" value="F:nucleotide binding"/>
    <property type="evidence" value="ECO:0007669"/>
    <property type="project" value="InterPro"/>
</dbReference>
<dbReference type="Pfam" id="PF01408">
    <property type="entry name" value="GFO_IDH_MocA"/>
    <property type="match status" value="1"/>
</dbReference>
<dbReference type="InterPro" id="IPR000683">
    <property type="entry name" value="Gfo/Idh/MocA-like_OxRdtase_N"/>
</dbReference>
<dbReference type="EMBL" id="JADKGK010000022">
    <property type="protein sequence ID" value="MBL0004834.1"/>
    <property type="molecule type" value="Genomic_DNA"/>
</dbReference>
<dbReference type="PANTHER" id="PTHR43708">
    <property type="entry name" value="CONSERVED EXPRESSED OXIDOREDUCTASE (EUROFUNG)"/>
    <property type="match status" value="1"/>
</dbReference>
<dbReference type="Pfam" id="PF22725">
    <property type="entry name" value="GFO_IDH_MocA_C3"/>
    <property type="match status" value="1"/>
</dbReference>
<dbReference type="SUPFAM" id="SSF55347">
    <property type="entry name" value="Glyceraldehyde-3-phosphate dehydrogenase-like, C-terminal domain"/>
    <property type="match status" value="1"/>
</dbReference>
<reference evidence="6 8" key="1">
    <citation type="submission" date="2020-10" db="EMBL/GenBank/DDBJ databases">
        <title>Connecting structure to function with the recovery of over 1000 high-quality activated sludge metagenome-assembled genomes encoding full-length rRNA genes using long-read sequencing.</title>
        <authorList>
            <person name="Singleton C.M."/>
            <person name="Petriglieri F."/>
            <person name="Kristensen J.M."/>
            <person name="Kirkegaard R.H."/>
            <person name="Michaelsen T.Y."/>
            <person name="Andersen M.H."/>
            <person name="Karst S.M."/>
            <person name="Dueholm M.S."/>
            <person name="Nielsen P.H."/>
            <person name="Albertsen M."/>
        </authorList>
    </citation>
    <scope>NUCLEOTIDE SEQUENCE [LARGE SCALE GENOMIC DNA]</scope>
    <source>
        <strain evidence="6">AalE_18-Q3-R2-46_BAT3C.188</strain>
        <strain evidence="7">Ribe_18-Q3-R11-54_MAXAC.001</strain>
    </source>
</reference>
<evidence type="ECO:0000256" key="1">
    <source>
        <dbReference type="ARBA" id="ARBA00010928"/>
    </source>
</evidence>
<evidence type="ECO:0000259" key="5">
    <source>
        <dbReference type="Pfam" id="PF22725"/>
    </source>
</evidence>
<dbReference type="Proteomes" id="UP000886632">
    <property type="component" value="Unassembled WGS sequence"/>
</dbReference>
<dbReference type="InterPro" id="IPR055170">
    <property type="entry name" value="GFO_IDH_MocA-like_dom"/>
</dbReference>
<gene>
    <name evidence="6" type="ORF">IPF40_05140</name>
    <name evidence="7" type="ORF">IPP00_12900</name>
</gene>
<sequence>MTRVGLVGYGSSGAGFHAPLLREAGLDLVAVVSGNPERADQARAENPGVVVVPDLAALVAVPDLDVVVVASPSGRHVEHAEALLEAGIAVVVDKPIATDAHQAQGLVDLAAGRGVPLTVFQNRRYDPEFATIRDLLHRGVLGELRRTEMRWDRWRPVPKDRWRERATAAEGGGLLLDLHTHLLDQVVLMHGPVATVYAELAAWTVTAEDDTFVALRHTDGYSTHLSASSVAGAPGPRARITGSAGTFLLGSAGGEPTAFHDADGGPGQHGWLVRGDEREAVLARSSDPADFYREVAAALASPDPQESMPVDPRDAVHVLAVIDAARISAADGRVVDVITPGEDPH</sequence>
<comment type="similarity">
    <text evidence="1">Belongs to the Gfo/Idh/MocA family.</text>
</comment>
<evidence type="ECO:0000313" key="7">
    <source>
        <dbReference type="EMBL" id="MBL0004834.1"/>
    </source>
</evidence>
<dbReference type="Gene3D" id="3.40.50.720">
    <property type="entry name" value="NAD(P)-binding Rossmann-like Domain"/>
    <property type="match status" value="1"/>
</dbReference>
<evidence type="ECO:0000313" key="8">
    <source>
        <dbReference type="Proteomes" id="UP000718281"/>
    </source>
</evidence>
<dbReference type="InterPro" id="IPR036291">
    <property type="entry name" value="NAD(P)-bd_dom_sf"/>
</dbReference>
<keyword evidence="3" id="KW-0520">NAD</keyword>
<dbReference type="InterPro" id="IPR051317">
    <property type="entry name" value="Gfo/Idh/MocA_oxidoreduct"/>
</dbReference>
<proteinExistence type="inferred from homology"/>
<evidence type="ECO:0000256" key="2">
    <source>
        <dbReference type="ARBA" id="ARBA00023002"/>
    </source>
</evidence>
<dbReference type="Gene3D" id="3.30.360.10">
    <property type="entry name" value="Dihydrodipicolinate Reductase, domain 2"/>
    <property type="match status" value="1"/>
</dbReference>
<organism evidence="6 8">
    <name type="scientific">Candidatus Phosphoribacter hodrii</name>
    <dbReference type="NCBI Taxonomy" id="2953743"/>
    <lineage>
        <taxon>Bacteria</taxon>
        <taxon>Bacillati</taxon>
        <taxon>Actinomycetota</taxon>
        <taxon>Actinomycetes</taxon>
        <taxon>Micrococcales</taxon>
        <taxon>Dermatophilaceae</taxon>
        <taxon>Candidatus Phosphoribacter</taxon>
    </lineage>
</organism>
<evidence type="ECO:0000259" key="4">
    <source>
        <dbReference type="Pfam" id="PF01408"/>
    </source>
</evidence>